<comment type="caution">
    <text evidence="2">The sequence shown here is derived from an EMBL/GenBank/DDBJ whole genome shotgun (WGS) entry which is preliminary data.</text>
</comment>
<feature type="domain" description="Methyltransferase type 11" evidence="1">
    <location>
        <begin position="39"/>
        <end position="121"/>
    </location>
</feature>
<dbReference type="AlphaFoldDB" id="A0A0F9FIL9"/>
<organism evidence="2">
    <name type="scientific">marine sediment metagenome</name>
    <dbReference type="NCBI Taxonomy" id="412755"/>
    <lineage>
        <taxon>unclassified sequences</taxon>
        <taxon>metagenomes</taxon>
        <taxon>ecological metagenomes</taxon>
    </lineage>
</organism>
<sequence>MESLTAARLSTDGRIKNVRADHTARYEWAAERTEGHVIDAGCNCGYGAAMLADAGLIVTAFDYWFQGLEYARRHYARPGITWVKADFEGVFEFPTTGAVVAFEVIEHLADPRPLLVEARRVAGRLFASVPNEDVWPWEPRLGPVHKRHYTRAQLEALLVECGWTVTGWWGQAGGESPVEPEVHGRTLVVECR</sequence>
<protein>
    <recommendedName>
        <fullName evidence="1">Methyltransferase type 11 domain-containing protein</fullName>
    </recommendedName>
</protein>
<dbReference type="SUPFAM" id="SSF53335">
    <property type="entry name" value="S-adenosyl-L-methionine-dependent methyltransferases"/>
    <property type="match status" value="1"/>
</dbReference>
<gene>
    <name evidence="2" type="ORF">LCGC14_2026400</name>
</gene>
<evidence type="ECO:0000259" key="1">
    <source>
        <dbReference type="Pfam" id="PF08241"/>
    </source>
</evidence>
<dbReference type="Pfam" id="PF08241">
    <property type="entry name" value="Methyltransf_11"/>
    <property type="match status" value="1"/>
</dbReference>
<proteinExistence type="predicted"/>
<evidence type="ECO:0000313" key="2">
    <source>
        <dbReference type="EMBL" id="KKL78281.1"/>
    </source>
</evidence>
<reference evidence="2" key="1">
    <citation type="journal article" date="2015" name="Nature">
        <title>Complex archaea that bridge the gap between prokaryotes and eukaryotes.</title>
        <authorList>
            <person name="Spang A."/>
            <person name="Saw J.H."/>
            <person name="Jorgensen S.L."/>
            <person name="Zaremba-Niedzwiedzka K."/>
            <person name="Martijn J."/>
            <person name="Lind A.E."/>
            <person name="van Eijk R."/>
            <person name="Schleper C."/>
            <person name="Guy L."/>
            <person name="Ettema T.J."/>
        </authorList>
    </citation>
    <scope>NUCLEOTIDE SEQUENCE</scope>
</reference>
<dbReference type="GO" id="GO:0008757">
    <property type="term" value="F:S-adenosylmethionine-dependent methyltransferase activity"/>
    <property type="evidence" value="ECO:0007669"/>
    <property type="project" value="InterPro"/>
</dbReference>
<dbReference type="EMBL" id="LAZR01023507">
    <property type="protein sequence ID" value="KKL78281.1"/>
    <property type="molecule type" value="Genomic_DNA"/>
</dbReference>
<name>A0A0F9FIL9_9ZZZZ</name>
<accession>A0A0F9FIL9</accession>
<dbReference type="InterPro" id="IPR013216">
    <property type="entry name" value="Methyltransf_11"/>
</dbReference>
<dbReference type="InterPro" id="IPR029063">
    <property type="entry name" value="SAM-dependent_MTases_sf"/>
</dbReference>
<dbReference type="Gene3D" id="3.40.50.150">
    <property type="entry name" value="Vaccinia Virus protein VP39"/>
    <property type="match status" value="1"/>
</dbReference>